<dbReference type="PIRSF" id="PIRSF006429">
    <property type="entry name" value="GOGAT_lg_2"/>
    <property type="match status" value="1"/>
</dbReference>
<keyword evidence="3" id="KW-0314">Glutamate biosynthesis</keyword>
<comment type="catalytic activity">
    <reaction evidence="3">
        <text>2 L-glutamate + NADP(+) = L-glutamine + 2-oxoglutarate + NADPH + H(+)</text>
        <dbReference type="Rhea" id="RHEA:15501"/>
        <dbReference type="ChEBI" id="CHEBI:15378"/>
        <dbReference type="ChEBI" id="CHEBI:16810"/>
        <dbReference type="ChEBI" id="CHEBI:29985"/>
        <dbReference type="ChEBI" id="CHEBI:57783"/>
        <dbReference type="ChEBI" id="CHEBI:58349"/>
        <dbReference type="ChEBI" id="CHEBI:58359"/>
        <dbReference type="EC" id="1.4.1.13"/>
    </reaction>
</comment>
<dbReference type="InterPro" id="IPR002932">
    <property type="entry name" value="Glu_synthdom"/>
</dbReference>
<organism evidence="6 7">
    <name type="scientific">Saccharolobus caldissimus</name>
    <dbReference type="NCBI Taxonomy" id="1702097"/>
    <lineage>
        <taxon>Archaea</taxon>
        <taxon>Thermoproteota</taxon>
        <taxon>Thermoprotei</taxon>
        <taxon>Sulfolobales</taxon>
        <taxon>Sulfolobaceae</taxon>
        <taxon>Saccharolobus</taxon>
    </lineage>
</organism>
<feature type="domain" description="Glutamate synthase central-N" evidence="5">
    <location>
        <begin position="429"/>
        <end position="486"/>
    </location>
</feature>
<evidence type="ECO:0000256" key="2">
    <source>
        <dbReference type="ARBA" id="ARBA00023002"/>
    </source>
</evidence>
<name>A0AAQ4CNA2_9CREN</name>
<dbReference type="AlphaFoldDB" id="A0AAQ4CNA2"/>
<dbReference type="KEGG" id="scas:SACC_03000"/>
<evidence type="ECO:0000259" key="4">
    <source>
        <dbReference type="Pfam" id="PF01645"/>
    </source>
</evidence>
<dbReference type="PIRSF" id="PIRSF500061">
    <property type="entry name" value="GOGAT_lg2_archl"/>
    <property type="match status" value="1"/>
</dbReference>
<keyword evidence="2 3" id="KW-0560">Oxidoreductase</keyword>
<evidence type="ECO:0000259" key="5">
    <source>
        <dbReference type="Pfam" id="PF04898"/>
    </source>
</evidence>
<dbReference type="Pfam" id="PF01645">
    <property type="entry name" value="Glu_synthase"/>
    <property type="match status" value="1"/>
</dbReference>
<dbReference type="GeneID" id="68865028"/>
<keyword evidence="7" id="KW-1185">Reference proteome</keyword>
<comment type="similarity">
    <text evidence="1 3">Belongs to the glutamate synthase family.</text>
</comment>
<dbReference type="CDD" id="cd02808">
    <property type="entry name" value="GltS_FMN"/>
    <property type="match status" value="1"/>
</dbReference>
<evidence type="ECO:0000256" key="1">
    <source>
        <dbReference type="ARBA" id="ARBA00009716"/>
    </source>
</evidence>
<dbReference type="InterPro" id="IPR006982">
    <property type="entry name" value="Glu_synth_centr_N"/>
</dbReference>
<proteinExistence type="inferred from homology"/>
<keyword evidence="3" id="KW-0521">NADP</keyword>
<dbReference type="GO" id="GO:0004355">
    <property type="term" value="F:glutamate synthase (NADPH) activity"/>
    <property type="evidence" value="ECO:0007669"/>
    <property type="project" value="UniProtKB-EC"/>
</dbReference>
<accession>A0AAQ4CNA2</accession>
<dbReference type="PANTHER" id="PTHR43819:SF1">
    <property type="entry name" value="ARCHAEAL-TYPE GLUTAMATE SYNTHASE [NADPH]"/>
    <property type="match status" value="1"/>
</dbReference>
<gene>
    <name evidence="6" type="ORF">SACC_03000</name>
</gene>
<dbReference type="Pfam" id="PF04898">
    <property type="entry name" value="Glu_syn_central"/>
    <property type="match status" value="1"/>
</dbReference>
<keyword evidence="3" id="KW-0285">Flavoprotein</keyword>
<dbReference type="SUPFAM" id="SSF51395">
    <property type="entry name" value="FMN-linked oxidoreductases"/>
    <property type="match status" value="2"/>
</dbReference>
<dbReference type="InterPro" id="IPR043578">
    <property type="entry name" value="GltB_archl_type"/>
</dbReference>
<dbReference type="GO" id="GO:0006537">
    <property type="term" value="P:glutamate biosynthetic process"/>
    <property type="evidence" value="ECO:0007669"/>
    <property type="project" value="UniProtKB-KW"/>
</dbReference>
<sequence>MLIYNKYLPVPKQFTEEFWTVERIEHIRYLALTGKPYKIFNDDVNSLRILDRVKFRLNRTPSINPEPNSKIDFEFSGIYMSAPLYLGDMSYGALSGNPNIAIAIAADLTETLAGTGEGGLHPEVAKHKRIFVQWASARFGVDIRTLMAGMGIVIKIGQGAKPGIGGHLPGSKVTEPISMTRRIPVGIDAISPAPHHDIYSIEDLGQRIEALKEATGKPVFVKVAATNYIPYIVSGIARMGADGVIIDGHGAGTGATPVVIRDNVGIPIELAVASADKILRREGLRDKFTIIAAGRVSSATDAAKLIALGADIVSVGTGALIAMGCVMVHKCHVGSCPTGLTAKIDGTRIVDIEFGVKMLTNFIRGFSLELANILDNLNLKDVRELRGRRDLLYGHGLTKDTLEILGIEGTEDNPNPKMGELWNRRIIAYMHELMNKGDPVITSMGSTAPPDVEKPARIVDWLRSDGAQVTRPSIDPYREDIDTSFYLKGGEIYLSLPVIFDITEAPKDYKEAFSWSALALSSAVFDYKTIDKYSEVFISNDGKGIAKWSKDLSDENSYLLIPADEEVVDEIIGLGVQGFIVDEDLGNSDLEVIISDLDTKLKEAGIRNHYDILAKSSRLRHSADAFKLILLGADAVIMPYYILEKAIGEGNKGNLKEKAFSLIAGMKKEIALLAGAAGVYSVQSTLTGNRELLRSINLNYDIRRRLRVKPAGSL</sequence>
<evidence type="ECO:0000256" key="3">
    <source>
        <dbReference type="PIRNR" id="PIRNR006429"/>
    </source>
</evidence>
<dbReference type="Gene3D" id="3.20.20.70">
    <property type="entry name" value="Aldolase class I"/>
    <property type="match status" value="3"/>
</dbReference>
<dbReference type="PANTHER" id="PTHR43819">
    <property type="entry name" value="ARCHAEAL-TYPE GLUTAMATE SYNTHASE [NADPH]"/>
    <property type="match status" value="1"/>
</dbReference>
<comment type="cofactor">
    <cofactor evidence="3">
        <name>FMN</name>
        <dbReference type="ChEBI" id="CHEBI:58210"/>
    </cofactor>
</comment>
<dbReference type="Proteomes" id="UP001319921">
    <property type="component" value="Chromosome"/>
</dbReference>
<evidence type="ECO:0000313" key="6">
    <source>
        <dbReference type="EMBL" id="BDB97283.1"/>
    </source>
</evidence>
<dbReference type="EC" id="1.4.1.13" evidence="3"/>
<dbReference type="RefSeq" id="WP_229571296.1">
    <property type="nucleotide sequence ID" value="NZ_AP025226.1"/>
</dbReference>
<dbReference type="InterPro" id="IPR013785">
    <property type="entry name" value="Aldolase_TIM"/>
</dbReference>
<dbReference type="InterPro" id="IPR024188">
    <property type="entry name" value="GltB"/>
</dbReference>
<keyword evidence="3" id="KW-0028">Amino-acid biosynthesis</keyword>
<protein>
    <recommendedName>
        <fullName evidence="3">Archaeal glutamate synthase [NADPH]</fullName>
        <ecNumber evidence="3">1.4.1.13</ecNumber>
    </recommendedName>
</protein>
<feature type="domain" description="Glutamate synthase" evidence="4">
    <location>
        <begin position="78"/>
        <end position="377"/>
    </location>
</feature>
<reference evidence="6 7" key="1">
    <citation type="journal article" date="2022" name="Microbiol. Resour. Announc.">
        <title>Complete Genome Sequence of the Hyperthermophilic and Acidophilic Archaeon Saccharolobus caldissimus Strain HS-3T.</title>
        <authorList>
            <person name="Sakai H.D."/>
            <person name="Kurosawa N."/>
        </authorList>
    </citation>
    <scope>NUCLEOTIDE SEQUENCE [LARGE SCALE GENOMIC DNA]</scope>
    <source>
        <strain evidence="6 7">JCM32116</strain>
    </source>
</reference>
<evidence type="ECO:0000313" key="7">
    <source>
        <dbReference type="Proteomes" id="UP001319921"/>
    </source>
</evidence>
<dbReference type="EMBL" id="AP025226">
    <property type="protein sequence ID" value="BDB97283.1"/>
    <property type="molecule type" value="Genomic_DNA"/>
</dbReference>
<keyword evidence="3" id="KW-0288">FMN</keyword>